<evidence type="ECO:0000313" key="1">
    <source>
        <dbReference type="EMBL" id="KPV73162.1"/>
    </source>
</evidence>
<organism evidence="1 2">
    <name type="scientific">Rhodotorula graminis (strain WP1)</name>
    <dbReference type="NCBI Taxonomy" id="578459"/>
    <lineage>
        <taxon>Eukaryota</taxon>
        <taxon>Fungi</taxon>
        <taxon>Dikarya</taxon>
        <taxon>Basidiomycota</taxon>
        <taxon>Pucciniomycotina</taxon>
        <taxon>Microbotryomycetes</taxon>
        <taxon>Sporidiobolales</taxon>
        <taxon>Sporidiobolaceae</taxon>
        <taxon>Rhodotorula</taxon>
    </lineage>
</organism>
<protein>
    <recommendedName>
        <fullName evidence="3">F-box domain-containing protein</fullName>
    </recommendedName>
</protein>
<evidence type="ECO:0008006" key="3">
    <source>
        <dbReference type="Google" id="ProtNLM"/>
    </source>
</evidence>
<dbReference type="AlphaFoldDB" id="A0A0P9EII8"/>
<keyword evidence="2" id="KW-1185">Reference proteome</keyword>
<dbReference type="EMBL" id="KQ474084">
    <property type="protein sequence ID" value="KPV73162.1"/>
    <property type="molecule type" value="Genomic_DNA"/>
</dbReference>
<dbReference type="Proteomes" id="UP000053890">
    <property type="component" value="Unassembled WGS sequence"/>
</dbReference>
<proteinExistence type="predicted"/>
<evidence type="ECO:0000313" key="2">
    <source>
        <dbReference type="Proteomes" id="UP000053890"/>
    </source>
</evidence>
<accession>A0A0P9EII8</accession>
<gene>
    <name evidence="1" type="ORF">RHOBADRAFT_46268</name>
</gene>
<dbReference type="GeneID" id="28975203"/>
<reference evidence="1 2" key="1">
    <citation type="journal article" date="2015" name="Front. Microbiol.">
        <title>Genome sequence of the plant growth promoting endophytic yeast Rhodotorula graminis WP1.</title>
        <authorList>
            <person name="Firrincieli A."/>
            <person name="Otillar R."/>
            <person name="Salamov A."/>
            <person name="Schmutz J."/>
            <person name="Khan Z."/>
            <person name="Redman R.S."/>
            <person name="Fleck N.D."/>
            <person name="Lindquist E."/>
            <person name="Grigoriev I.V."/>
            <person name="Doty S.L."/>
        </authorList>
    </citation>
    <scope>NUCLEOTIDE SEQUENCE [LARGE SCALE GENOMIC DNA]</scope>
    <source>
        <strain evidence="1 2">WP1</strain>
    </source>
</reference>
<name>A0A0P9EII8_RHOGW</name>
<sequence>MSTPNTPNGSVVEHSRAAVVLPRPARVPDELVLMVVDWCDKLGKDRLKTLSALVRLAKRFNNDVERRLYSRVTISDELSMEPSSHGAVRYVLVRRPSLRRLVQAVELSSLRRYRSGGAVDGVVAQVLGDLPAVSEITCHWDADVLDLFSLIRDRPAAFATLHSLRAQTAYLLYGMPTFGFRIGLKTLELTDIEGNRQLGALTSSFANILTRLSLSVSASVATCDPALYPSLQHLSLSSDDVELDMVRRATSAVVTFLKAAATSASLLSFEWQCTIAPSDGGVPSDEADPTPAAPFPITNAILAAVPRQIRHLSLLTDCFAPADVAAYLGDDAQRPPHLATLRIGGALGRGLGRILGGEGEVGGEGGEGSCGALAGVLERAGVEVTTVE</sequence>
<dbReference type="RefSeq" id="XP_018269211.1">
    <property type="nucleotide sequence ID" value="XM_018414755.1"/>
</dbReference>